<dbReference type="RefSeq" id="WP_016168429.1">
    <property type="nucleotide sequence ID" value="NZ_BBNK01000003.1"/>
</dbReference>
<evidence type="ECO:0000313" key="3">
    <source>
        <dbReference type="Proteomes" id="UP000325788"/>
    </source>
</evidence>
<organism evidence="2 3">
    <name type="scientific">Acinetobacter tandoii</name>
    <dbReference type="NCBI Taxonomy" id="202954"/>
    <lineage>
        <taxon>Bacteria</taxon>
        <taxon>Pseudomonadati</taxon>
        <taxon>Pseudomonadota</taxon>
        <taxon>Gammaproteobacteria</taxon>
        <taxon>Moraxellales</taxon>
        <taxon>Moraxellaceae</taxon>
        <taxon>Acinetobacter</taxon>
    </lineage>
</organism>
<evidence type="ECO:0000313" key="2">
    <source>
        <dbReference type="EMBL" id="KAB1855930.1"/>
    </source>
</evidence>
<protein>
    <submittedName>
        <fullName evidence="2">Uncharacterized protein</fullName>
    </submittedName>
</protein>
<dbReference type="Proteomes" id="UP000325788">
    <property type="component" value="Unassembled WGS sequence"/>
</dbReference>
<dbReference type="AlphaFoldDB" id="A0A5N4WHW8"/>
<feature type="region of interest" description="Disordered" evidence="1">
    <location>
        <begin position="1"/>
        <end position="31"/>
    </location>
</feature>
<gene>
    <name evidence="2" type="ORF">F4W09_09015</name>
</gene>
<accession>A0A5N4WHW8</accession>
<name>A0A5N4WHW8_9GAMM</name>
<feature type="compositionally biased region" description="Polar residues" evidence="1">
    <location>
        <begin position="1"/>
        <end position="25"/>
    </location>
</feature>
<evidence type="ECO:0000256" key="1">
    <source>
        <dbReference type="SAM" id="MobiDB-lite"/>
    </source>
</evidence>
<reference evidence="2 3" key="1">
    <citation type="submission" date="2019-09" db="EMBL/GenBank/DDBJ databases">
        <title>Draft genome sequence of Acinetobacter tandoii W4-4-4 isolated from environmental water sample.</title>
        <authorList>
            <person name="Wee S.K."/>
            <person name="Yan B."/>
            <person name="Mustaffa S.B."/>
            <person name="Yap E.P.H."/>
        </authorList>
    </citation>
    <scope>NUCLEOTIDE SEQUENCE [LARGE SCALE GENOMIC DNA]</scope>
    <source>
        <strain evidence="2 3">W4-4-4</strain>
    </source>
</reference>
<proteinExistence type="predicted"/>
<dbReference type="EMBL" id="VXLD01000004">
    <property type="protein sequence ID" value="KAB1855930.1"/>
    <property type="molecule type" value="Genomic_DNA"/>
</dbReference>
<sequence length="77" mass="8500">MKYQTILDQTTDAPTTQDFSRARSTQTKKKSRVSPAFAGAVMGAIAGRFLPKLSPFSGAVIGIMSTKMYQKHQPKHR</sequence>
<comment type="caution">
    <text evidence="2">The sequence shown here is derived from an EMBL/GenBank/DDBJ whole genome shotgun (WGS) entry which is preliminary data.</text>
</comment>